<organism evidence="2 3">
    <name type="scientific">Xiphophorus maculatus</name>
    <name type="common">Southern platyfish</name>
    <name type="synonym">Platypoecilus maculatus</name>
    <dbReference type="NCBI Taxonomy" id="8083"/>
    <lineage>
        <taxon>Eukaryota</taxon>
        <taxon>Metazoa</taxon>
        <taxon>Chordata</taxon>
        <taxon>Craniata</taxon>
        <taxon>Vertebrata</taxon>
        <taxon>Euteleostomi</taxon>
        <taxon>Actinopterygii</taxon>
        <taxon>Neopterygii</taxon>
        <taxon>Teleostei</taxon>
        <taxon>Neoteleostei</taxon>
        <taxon>Acanthomorphata</taxon>
        <taxon>Ovalentaria</taxon>
        <taxon>Atherinomorphae</taxon>
        <taxon>Cyprinodontiformes</taxon>
        <taxon>Poeciliidae</taxon>
        <taxon>Poeciliinae</taxon>
        <taxon>Xiphophorus</taxon>
    </lineage>
</organism>
<reference evidence="2" key="3">
    <citation type="submission" date="2025-08" db="UniProtKB">
        <authorList>
            <consortium name="Ensembl"/>
        </authorList>
    </citation>
    <scope>IDENTIFICATION</scope>
    <source>
        <strain evidence="2">JP 163 A</strain>
    </source>
</reference>
<proteinExistence type="predicted"/>
<reference evidence="3" key="2">
    <citation type="journal article" date="2013" name="Nat. Genet.">
        <title>The genome of the platyfish, Xiphophorus maculatus, provides insights into evolutionary adaptation and several complex traits.</title>
        <authorList>
            <person name="Schartl M."/>
            <person name="Walter R.B."/>
            <person name="Shen Y."/>
            <person name="Garcia T."/>
            <person name="Catchen J."/>
            <person name="Amores A."/>
            <person name="Braasch I."/>
            <person name="Chalopin D."/>
            <person name="Volff J.N."/>
            <person name="Lesch K.P."/>
            <person name="Bisazza A."/>
            <person name="Minx P."/>
            <person name="Hillier L."/>
            <person name="Wilson R.K."/>
            <person name="Fuerstenberg S."/>
            <person name="Boore J."/>
            <person name="Searle S."/>
            <person name="Postlethwait J.H."/>
            <person name="Warren W.C."/>
        </authorList>
    </citation>
    <scope>NUCLEOTIDE SEQUENCE [LARGE SCALE GENOMIC DNA]</scope>
    <source>
        <strain evidence="3">JP 163 A</strain>
    </source>
</reference>
<feature type="domain" description="C-type lectin" evidence="1">
    <location>
        <begin position="54"/>
        <end position="174"/>
    </location>
</feature>
<evidence type="ECO:0000313" key="2">
    <source>
        <dbReference type="Ensembl" id="ENSXMAP00000041291.1"/>
    </source>
</evidence>
<reference evidence="3" key="1">
    <citation type="submission" date="2012-01" db="EMBL/GenBank/DDBJ databases">
        <authorList>
            <person name="Walter R."/>
            <person name="Schartl M."/>
            <person name="Warren W."/>
        </authorList>
    </citation>
    <scope>NUCLEOTIDE SEQUENCE [LARGE SCALE GENOMIC DNA]</scope>
    <source>
        <strain evidence="3">JP 163 A</strain>
    </source>
</reference>
<accession>A0A3B5RFC6</accession>
<dbReference type="InterPro" id="IPR050111">
    <property type="entry name" value="C-type_lectin/snaclec_domain"/>
</dbReference>
<evidence type="ECO:0000313" key="3">
    <source>
        <dbReference type="Proteomes" id="UP000002852"/>
    </source>
</evidence>
<dbReference type="Pfam" id="PF00059">
    <property type="entry name" value="Lectin_C"/>
    <property type="match status" value="1"/>
</dbReference>
<dbReference type="PROSITE" id="PS50041">
    <property type="entry name" value="C_TYPE_LECTIN_2"/>
    <property type="match status" value="1"/>
</dbReference>
<dbReference type="InterPro" id="IPR016187">
    <property type="entry name" value="CTDL_fold"/>
</dbReference>
<dbReference type="InterPro" id="IPR016186">
    <property type="entry name" value="C-type_lectin-like/link_sf"/>
</dbReference>
<keyword evidence="3" id="KW-1185">Reference proteome</keyword>
<reference evidence="2" key="4">
    <citation type="submission" date="2025-09" db="UniProtKB">
        <authorList>
            <consortium name="Ensembl"/>
        </authorList>
    </citation>
    <scope>IDENTIFICATION</scope>
    <source>
        <strain evidence="2">JP 163 A</strain>
    </source>
</reference>
<dbReference type="PRINTS" id="PR01504">
    <property type="entry name" value="PNCREATITSAP"/>
</dbReference>
<name>A0A3B5RFC6_XIPMA</name>
<dbReference type="Ensembl" id="ENSXMAT00000021475.1">
    <property type="protein sequence ID" value="ENSXMAP00000041291.1"/>
    <property type="gene ID" value="ENSXMAG00000022012.1"/>
</dbReference>
<evidence type="ECO:0000259" key="1">
    <source>
        <dbReference type="PROSITE" id="PS50041"/>
    </source>
</evidence>
<protein>
    <recommendedName>
        <fullName evidence="1">C-type lectin domain-containing protein</fullName>
    </recommendedName>
</protein>
<dbReference type="InterPro" id="IPR001304">
    <property type="entry name" value="C-type_lectin-like"/>
</dbReference>
<dbReference type="Gene3D" id="3.10.100.10">
    <property type="entry name" value="Mannose-Binding Protein A, subunit A"/>
    <property type="match status" value="1"/>
</dbReference>
<dbReference type="OMA" id="WIMAENT"/>
<dbReference type="GeneTree" id="ENSGT01150000286973"/>
<dbReference type="SMART" id="SM00034">
    <property type="entry name" value="CLECT"/>
    <property type="match status" value="1"/>
</dbReference>
<dbReference type="Proteomes" id="UP000002852">
    <property type="component" value="Unassembled WGS sequence"/>
</dbReference>
<dbReference type="InParanoid" id="A0A3B5RFC6"/>
<sequence>SSAATQTLLLHPLLLWTSDIYHLNLGISILYLKCSILFEGTNTPLDCPAGWTWYNGRCFVFVKDLKRWIMAENTCLSMDGNLASMHSMDQYNFIRELIYNETGKHTSTWVGAHDSAQEGVWMWSDGSKFVFKVWGENEPNNIRGMEHCLQINHNGIYYWRYTTSCAKKLPFICARPL</sequence>
<dbReference type="SUPFAM" id="SSF56436">
    <property type="entry name" value="C-type lectin-like"/>
    <property type="match status" value="1"/>
</dbReference>
<dbReference type="PANTHER" id="PTHR22803">
    <property type="entry name" value="MANNOSE, PHOSPHOLIPASE, LECTIN RECEPTOR RELATED"/>
    <property type="match status" value="1"/>
</dbReference>
<dbReference type="AlphaFoldDB" id="A0A3B5RFC6"/>